<keyword evidence="5 7" id="KW-0472">Membrane</keyword>
<dbReference type="Gene3D" id="1.20.1250.20">
    <property type="entry name" value="MFS general substrate transporter like domains"/>
    <property type="match status" value="1"/>
</dbReference>
<evidence type="ECO:0000256" key="1">
    <source>
        <dbReference type="ARBA" id="ARBA00004141"/>
    </source>
</evidence>
<dbReference type="PANTHER" id="PTHR23506:SF23">
    <property type="entry name" value="GH10249P"/>
    <property type="match status" value="1"/>
</dbReference>
<feature type="region of interest" description="Disordered" evidence="6">
    <location>
        <begin position="227"/>
        <end position="252"/>
    </location>
</feature>
<dbReference type="EMBL" id="KZ613474">
    <property type="protein sequence ID" value="PMD23706.1"/>
    <property type="molecule type" value="Genomic_DNA"/>
</dbReference>
<feature type="transmembrane region" description="Helical" evidence="7">
    <location>
        <begin position="383"/>
        <end position="407"/>
    </location>
</feature>
<feature type="compositionally biased region" description="Basic and acidic residues" evidence="6">
    <location>
        <begin position="239"/>
        <end position="251"/>
    </location>
</feature>
<keyword evidence="4 7" id="KW-1133">Transmembrane helix</keyword>
<evidence type="ECO:0000256" key="3">
    <source>
        <dbReference type="ARBA" id="ARBA00022692"/>
    </source>
</evidence>
<feature type="transmembrane region" description="Helical" evidence="7">
    <location>
        <begin position="30"/>
        <end position="54"/>
    </location>
</feature>
<dbReference type="CDD" id="cd17325">
    <property type="entry name" value="MFS_MdtG_SLC18_like"/>
    <property type="match status" value="1"/>
</dbReference>
<keyword evidence="2" id="KW-0813">Transport</keyword>
<comment type="subcellular location">
    <subcellularLocation>
        <location evidence="1">Membrane</location>
        <topology evidence="1">Multi-pass membrane protein</topology>
    </subcellularLocation>
</comment>
<feature type="transmembrane region" description="Helical" evidence="7">
    <location>
        <begin position="428"/>
        <end position="448"/>
    </location>
</feature>
<dbReference type="AlphaFoldDB" id="A0A2J6QBS5"/>
<feature type="transmembrane region" description="Helical" evidence="7">
    <location>
        <begin position="351"/>
        <end position="371"/>
    </location>
</feature>
<accession>A0A2J6QBS5</accession>
<dbReference type="Pfam" id="PF07690">
    <property type="entry name" value="MFS_1"/>
    <property type="match status" value="1"/>
</dbReference>
<feature type="transmembrane region" description="Helical" evidence="7">
    <location>
        <begin position="324"/>
        <end position="344"/>
    </location>
</feature>
<feature type="transmembrane region" description="Helical" evidence="7">
    <location>
        <begin position="133"/>
        <end position="151"/>
    </location>
</feature>
<protein>
    <submittedName>
        <fullName evidence="9">MFS transporter-like protein</fullName>
    </submittedName>
</protein>
<sequence>MGRLQNFLSGKRTDASSPPPYVLRVRSSKLFILTTICIAVATDTFLYGMIVPVIPFALSSRVGVAQSSLQSWNSILLACYGAALLVCSPFAGFYADRSSSRRLPLLGGLLALAGATLMLCLARTISLLVLGRILQGGSAAIVWTVGLALLVDTVSQEKIGTALGWTSISMSVSILGAPLLGGVVYNRAGYYPVYYMAFGLIALDILLRLLLIEKKIARQWLPEEVPESVKTSTPDQASDPEKTGEEKRGEVVPEGVNNLEPISGQTPLARSFSKYPPVFTLLKSRRLLAALWGCVVQMSQMTAFDGVVPLFVKETFHWNSTGAGLIFLAVIIPTFASPIVGWASDKYGPRWLTVAGFVLAIPFWVLLRLVTHDSLGQKVLFCALLSLIGVALTLAMPPLMAEITYVVEAKEKESPGRFGKSGAYAQAYGLFVTALAAGTLIGPVWAGYVKTDAGWGTMSWSLGIFGLSAAVPCLIWTGGLVTKVNAKTGEERAAGRPAEPPKVQRGENAV</sequence>
<dbReference type="STRING" id="1745343.A0A2J6QBS5"/>
<feature type="transmembrane region" description="Helical" evidence="7">
    <location>
        <begin position="106"/>
        <end position="127"/>
    </location>
</feature>
<dbReference type="OrthoDB" id="5086884at2759"/>
<feature type="region of interest" description="Disordered" evidence="6">
    <location>
        <begin position="490"/>
        <end position="510"/>
    </location>
</feature>
<dbReference type="InterPro" id="IPR036259">
    <property type="entry name" value="MFS_trans_sf"/>
</dbReference>
<organism evidence="9 10">
    <name type="scientific">Hyaloscypha hepaticicola</name>
    <dbReference type="NCBI Taxonomy" id="2082293"/>
    <lineage>
        <taxon>Eukaryota</taxon>
        <taxon>Fungi</taxon>
        <taxon>Dikarya</taxon>
        <taxon>Ascomycota</taxon>
        <taxon>Pezizomycotina</taxon>
        <taxon>Leotiomycetes</taxon>
        <taxon>Helotiales</taxon>
        <taxon>Hyaloscyphaceae</taxon>
        <taxon>Hyaloscypha</taxon>
    </lineage>
</organism>
<feature type="transmembrane region" description="Helical" evidence="7">
    <location>
        <begin position="191"/>
        <end position="211"/>
    </location>
</feature>
<keyword evidence="10" id="KW-1185">Reference proteome</keyword>
<feature type="transmembrane region" description="Helical" evidence="7">
    <location>
        <begin position="163"/>
        <end position="185"/>
    </location>
</feature>
<evidence type="ECO:0000313" key="10">
    <source>
        <dbReference type="Proteomes" id="UP000235672"/>
    </source>
</evidence>
<evidence type="ECO:0000256" key="5">
    <source>
        <dbReference type="ARBA" id="ARBA00023136"/>
    </source>
</evidence>
<feature type="transmembrane region" description="Helical" evidence="7">
    <location>
        <begin position="287"/>
        <end position="312"/>
    </location>
</feature>
<dbReference type="GO" id="GO:0016020">
    <property type="term" value="C:membrane"/>
    <property type="evidence" value="ECO:0007669"/>
    <property type="project" value="UniProtKB-SubCell"/>
</dbReference>
<feature type="domain" description="Major facilitator superfamily (MFS) profile" evidence="8">
    <location>
        <begin position="36"/>
        <end position="487"/>
    </location>
</feature>
<proteinExistence type="predicted"/>
<feature type="transmembrane region" description="Helical" evidence="7">
    <location>
        <begin position="460"/>
        <end position="482"/>
    </location>
</feature>
<name>A0A2J6QBS5_9HELO</name>
<evidence type="ECO:0000259" key="8">
    <source>
        <dbReference type="PROSITE" id="PS50850"/>
    </source>
</evidence>
<evidence type="ECO:0000256" key="6">
    <source>
        <dbReference type="SAM" id="MobiDB-lite"/>
    </source>
</evidence>
<evidence type="ECO:0000313" key="9">
    <source>
        <dbReference type="EMBL" id="PMD23706.1"/>
    </source>
</evidence>
<evidence type="ECO:0000256" key="2">
    <source>
        <dbReference type="ARBA" id="ARBA00022448"/>
    </source>
</evidence>
<dbReference type="GO" id="GO:0022857">
    <property type="term" value="F:transmembrane transporter activity"/>
    <property type="evidence" value="ECO:0007669"/>
    <property type="project" value="InterPro"/>
</dbReference>
<reference evidence="9 10" key="1">
    <citation type="submission" date="2016-05" db="EMBL/GenBank/DDBJ databases">
        <title>A degradative enzymes factory behind the ericoid mycorrhizal symbiosis.</title>
        <authorList>
            <consortium name="DOE Joint Genome Institute"/>
            <person name="Martino E."/>
            <person name="Morin E."/>
            <person name="Grelet G."/>
            <person name="Kuo A."/>
            <person name="Kohler A."/>
            <person name="Daghino S."/>
            <person name="Barry K."/>
            <person name="Choi C."/>
            <person name="Cichocki N."/>
            <person name="Clum A."/>
            <person name="Copeland A."/>
            <person name="Hainaut M."/>
            <person name="Haridas S."/>
            <person name="Labutti K."/>
            <person name="Lindquist E."/>
            <person name="Lipzen A."/>
            <person name="Khouja H.-R."/>
            <person name="Murat C."/>
            <person name="Ohm R."/>
            <person name="Olson A."/>
            <person name="Spatafora J."/>
            <person name="Veneault-Fourrey C."/>
            <person name="Henrissat B."/>
            <person name="Grigoriev I."/>
            <person name="Martin F."/>
            <person name="Perotto S."/>
        </authorList>
    </citation>
    <scope>NUCLEOTIDE SEQUENCE [LARGE SCALE GENOMIC DNA]</scope>
    <source>
        <strain evidence="9 10">UAMH 7357</strain>
    </source>
</reference>
<dbReference type="InterPro" id="IPR020846">
    <property type="entry name" value="MFS_dom"/>
</dbReference>
<dbReference type="PROSITE" id="PS50850">
    <property type="entry name" value="MFS"/>
    <property type="match status" value="1"/>
</dbReference>
<dbReference type="InterPro" id="IPR050930">
    <property type="entry name" value="MFS_Vesicular_Transporter"/>
</dbReference>
<evidence type="ECO:0000256" key="4">
    <source>
        <dbReference type="ARBA" id="ARBA00022989"/>
    </source>
</evidence>
<evidence type="ECO:0000256" key="7">
    <source>
        <dbReference type="SAM" id="Phobius"/>
    </source>
</evidence>
<dbReference type="PANTHER" id="PTHR23506">
    <property type="entry name" value="GH10249P"/>
    <property type="match status" value="1"/>
</dbReference>
<dbReference type="SUPFAM" id="SSF103473">
    <property type="entry name" value="MFS general substrate transporter"/>
    <property type="match status" value="1"/>
</dbReference>
<feature type="transmembrane region" description="Helical" evidence="7">
    <location>
        <begin position="74"/>
        <end position="94"/>
    </location>
</feature>
<dbReference type="Proteomes" id="UP000235672">
    <property type="component" value="Unassembled WGS sequence"/>
</dbReference>
<gene>
    <name evidence="9" type="ORF">NA56DRAFT_568352</name>
</gene>
<keyword evidence="3 7" id="KW-0812">Transmembrane</keyword>
<dbReference type="InterPro" id="IPR011701">
    <property type="entry name" value="MFS"/>
</dbReference>